<evidence type="ECO:0000259" key="1">
    <source>
        <dbReference type="Pfam" id="PF12867"/>
    </source>
</evidence>
<keyword evidence="3" id="KW-1185">Reference proteome</keyword>
<comment type="caution">
    <text evidence="2">The sequence shown here is derived from an EMBL/GenBank/DDBJ whole genome shotgun (WGS) entry which is preliminary data.</text>
</comment>
<sequence length="188" mass="22365">MMTEVINTIETELNQTFDELFKWFDIDYELLNYTPDNKGWNIRRILEHISLTNHYLLMLISKGARKALERAKKEDFMGSLINYDLDWARLKVIGEHKSFEWSRPGHTEPRGKIRVAEIRQELEQQLKQCHTHLLALQRGEGVLYKTMMSVNNLGKIDVYHYIYFLIQHAKRHITQMERVEVEFNLGVS</sequence>
<dbReference type="Gene3D" id="1.20.120.450">
    <property type="entry name" value="dinb family like domain"/>
    <property type="match status" value="1"/>
</dbReference>
<dbReference type="STRING" id="550983.A4R26_30535"/>
<dbReference type="Pfam" id="PF12867">
    <property type="entry name" value="DinB_2"/>
    <property type="match status" value="1"/>
</dbReference>
<evidence type="ECO:0000313" key="3">
    <source>
        <dbReference type="Proteomes" id="UP000192276"/>
    </source>
</evidence>
<organism evidence="2 3">
    <name type="scientific">Niastella populi</name>
    <dbReference type="NCBI Taxonomy" id="550983"/>
    <lineage>
        <taxon>Bacteria</taxon>
        <taxon>Pseudomonadati</taxon>
        <taxon>Bacteroidota</taxon>
        <taxon>Chitinophagia</taxon>
        <taxon>Chitinophagales</taxon>
        <taxon>Chitinophagaceae</taxon>
        <taxon>Niastella</taxon>
    </lineage>
</organism>
<name>A0A1V9EVF8_9BACT</name>
<dbReference type="EMBL" id="LWBP01000225">
    <property type="protein sequence ID" value="OQP49855.1"/>
    <property type="molecule type" value="Genomic_DNA"/>
</dbReference>
<dbReference type="Proteomes" id="UP000192276">
    <property type="component" value="Unassembled WGS sequence"/>
</dbReference>
<gene>
    <name evidence="2" type="ORF">A4R26_30535</name>
</gene>
<proteinExistence type="predicted"/>
<dbReference type="RefSeq" id="WP_081170112.1">
    <property type="nucleotide sequence ID" value="NZ_LWBP01000225.1"/>
</dbReference>
<dbReference type="SUPFAM" id="SSF109854">
    <property type="entry name" value="DinB/YfiT-like putative metalloenzymes"/>
    <property type="match status" value="1"/>
</dbReference>
<feature type="domain" description="DinB-like" evidence="1">
    <location>
        <begin position="14"/>
        <end position="176"/>
    </location>
</feature>
<protein>
    <recommendedName>
        <fullName evidence="1">DinB-like domain-containing protein</fullName>
    </recommendedName>
</protein>
<evidence type="ECO:0000313" key="2">
    <source>
        <dbReference type="EMBL" id="OQP49855.1"/>
    </source>
</evidence>
<reference evidence="3" key="1">
    <citation type="submission" date="2016-04" db="EMBL/GenBank/DDBJ databases">
        <authorList>
            <person name="Chen L."/>
            <person name="Zhuang W."/>
            <person name="Wang G."/>
        </authorList>
    </citation>
    <scope>NUCLEOTIDE SEQUENCE [LARGE SCALE GENOMIC DNA]</scope>
    <source>
        <strain evidence="3">208</strain>
    </source>
</reference>
<dbReference type="InterPro" id="IPR034660">
    <property type="entry name" value="DinB/YfiT-like"/>
</dbReference>
<dbReference type="OrthoDB" id="679284at2"/>
<accession>A0A1V9EVF8</accession>
<dbReference type="InterPro" id="IPR024775">
    <property type="entry name" value="DinB-like"/>
</dbReference>
<dbReference type="AlphaFoldDB" id="A0A1V9EVF8"/>